<keyword evidence="2" id="KW-1185">Reference proteome</keyword>
<dbReference type="Proteomes" id="UP000002640">
    <property type="component" value="Unassembled WGS sequence"/>
</dbReference>
<proteinExistence type="predicted"/>
<dbReference type="RefSeq" id="XP_009515328.1">
    <property type="nucleotide sequence ID" value="XM_009517033.1"/>
</dbReference>
<dbReference type="GeneID" id="20654455"/>
<dbReference type="EMBL" id="JH159151">
    <property type="protein sequence ID" value="EGZ28053.1"/>
    <property type="molecule type" value="Genomic_DNA"/>
</dbReference>
<evidence type="ECO:0000313" key="1">
    <source>
        <dbReference type="EMBL" id="EGZ28053.1"/>
    </source>
</evidence>
<dbReference type="InParanoid" id="G4YG05"/>
<organism evidence="1 2">
    <name type="scientific">Phytophthora sojae (strain P6497)</name>
    <name type="common">Soybean stem and root rot agent</name>
    <name type="synonym">Phytophthora megasperma f. sp. glycines</name>
    <dbReference type="NCBI Taxonomy" id="1094619"/>
    <lineage>
        <taxon>Eukaryota</taxon>
        <taxon>Sar</taxon>
        <taxon>Stramenopiles</taxon>
        <taxon>Oomycota</taxon>
        <taxon>Peronosporomycetes</taxon>
        <taxon>Peronosporales</taxon>
        <taxon>Peronosporaceae</taxon>
        <taxon>Phytophthora</taxon>
    </lineage>
</organism>
<evidence type="ECO:0000313" key="2">
    <source>
        <dbReference type="Proteomes" id="UP000002640"/>
    </source>
</evidence>
<feature type="non-terminal residue" evidence="1">
    <location>
        <position position="1"/>
    </location>
</feature>
<protein>
    <submittedName>
        <fullName evidence="1">Uncharacterized protein</fullName>
    </submittedName>
</protein>
<dbReference type="KEGG" id="psoj:PHYSODRAFT_474245"/>
<reference evidence="1 2" key="1">
    <citation type="journal article" date="2006" name="Science">
        <title>Phytophthora genome sequences uncover evolutionary origins and mechanisms of pathogenesis.</title>
        <authorList>
            <person name="Tyler B.M."/>
            <person name="Tripathy S."/>
            <person name="Zhang X."/>
            <person name="Dehal P."/>
            <person name="Jiang R.H."/>
            <person name="Aerts A."/>
            <person name="Arredondo F.D."/>
            <person name="Baxter L."/>
            <person name="Bensasson D."/>
            <person name="Beynon J.L."/>
            <person name="Chapman J."/>
            <person name="Damasceno C.M."/>
            <person name="Dorrance A.E."/>
            <person name="Dou D."/>
            <person name="Dickerman A.W."/>
            <person name="Dubchak I.L."/>
            <person name="Garbelotto M."/>
            <person name="Gijzen M."/>
            <person name="Gordon S.G."/>
            <person name="Govers F."/>
            <person name="Grunwald N.J."/>
            <person name="Huang W."/>
            <person name="Ivors K.L."/>
            <person name="Jones R.W."/>
            <person name="Kamoun S."/>
            <person name="Krampis K."/>
            <person name="Lamour K.H."/>
            <person name="Lee M.K."/>
            <person name="McDonald W.H."/>
            <person name="Medina M."/>
            <person name="Meijer H.J."/>
            <person name="Nordberg E.K."/>
            <person name="Maclean D.J."/>
            <person name="Ospina-Giraldo M.D."/>
            <person name="Morris P.F."/>
            <person name="Phuntumart V."/>
            <person name="Putnam N.H."/>
            <person name="Rash S."/>
            <person name="Rose J.K."/>
            <person name="Sakihama Y."/>
            <person name="Salamov A.A."/>
            <person name="Savidor A."/>
            <person name="Scheuring C.F."/>
            <person name="Smith B.M."/>
            <person name="Sobral B.W."/>
            <person name="Terry A."/>
            <person name="Torto-Alalibo T.A."/>
            <person name="Win J."/>
            <person name="Xu Z."/>
            <person name="Zhang H."/>
            <person name="Grigoriev I.V."/>
            <person name="Rokhsar D.S."/>
            <person name="Boore J.L."/>
        </authorList>
    </citation>
    <scope>NUCLEOTIDE SEQUENCE [LARGE SCALE GENOMIC DNA]</scope>
    <source>
        <strain evidence="1 2">P6497</strain>
    </source>
</reference>
<gene>
    <name evidence="1" type="ORF">PHYSODRAFT_474245</name>
</gene>
<sequence length="99" mass="11130">RWLLEEDDFGEYLDLVDDFKMLAGPMTFAEYVTTRTDTFALAIGGSPDGRCAFHTLQHIAKALGISVWFSPAAVDSFYAARCERGRPIPEAAERWCHQT</sequence>
<accession>G4YG05</accession>
<dbReference type="AlphaFoldDB" id="G4YG05"/>
<name>G4YG05_PHYSP</name>